<organism evidence="2 3">
    <name type="scientific">Rangifer tarandus platyrhynchus</name>
    <name type="common">Svalbard reindeer</name>
    <dbReference type="NCBI Taxonomy" id="3082113"/>
    <lineage>
        <taxon>Eukaryota</taxon>
        <taxon>Metazoa</taxon>
        <taxon>Chordata</taxon>
        <taxon>Craniata</taxon>
        <taxon>Vertebrata</taxon>
        <taxon>Euteleostomi</taxon>
        <taxon>Mammalia</taxon>
        <taxon>Eutheria</taxon>
        <taxon>Laurasiatheria</taxon>
        <taxon>Artiodactyla</taxon>
        <taxon>Ruminantia</taxon>
        <taxon>Pecora</taxon>
        <taxon>Cervidae</taxon>
        <taxon>Odocoileinae</taxon>
        <taxon>Rangifer</taxon>
    </lineage>
</organism>
<evidence type="ECO:0000256" key="1">
    <source>
        <dbReference type="SAM" id="MobiDB-lite"/>
    </source>
</evidence>
<evidence type="ECO:0000313" key="2">
    <source>
        <dbReference type="EMBL" id="CAI9156449.1"/>
    </source>
</evidence>
<sequence>MSVVHLNKGDEGYHALIWLFIHLWRAYFSLPRPCPEVDTNTVSVSEAGQGVPSAWSEHLDKSQGSRVASLRVLMVPLSQLMSDPGDGGLPGRAPCGDLLREVR</sequence>
<accession>A0ABN8Y9I7</accession>
<evidence type="ECO:0000313" key="3">
    <source>
        <dbReference type="Proteomes" id="UP001176941"/>
    </source>
</evidence>
<protein>
    <submittedName>
        <fullName evidence="2">Uncharacterized protein</fullName>
    </submittedName>
</protein>
<dbReference type="Proteomes" id="UP001176941">
    <property type="component" value="Chromosome 14"/>
</dbReference>
<gene>
    <name evidence="2" type="ORF">MRATA1EN1_LOCUS5411</name>
</gene>
<feature type="region of interest" description="Disordered" evidence="1">
    <location>
        <begin position="84"/>
        <end position="103"/>
    </location>
</feature>
<reference evidence="2" key="1">
    <citation type="submission" date="2023-04" db="EMBL/GenBank/DDBJ databases">
        <authorList>
            <consortium name="ELIXIR-Norway"/>
        </authorList>
    </citation>
    <scope>NUCLEOTIDE SEQUENCE [LARGE SCALE GENOMIC DNA]</scope>
</reference>
<dbReference type="EMBL" id="OX459950">
    <property type="protein sequence ID" value="CAI9156449.1"/>
    <property type="molecule type" value="Genomic_DNA"/>
</dbReference>
<proteinExistence type="predicted"/>
<name>A0ABN8Y9I7_RANTA</name>
<keyword evidence="3" id="KW-1185">Reference proteome</keyword>